<evidence type="ECO:0000313" key="2">
    <source>
        <dbReference type="EMBL" id="AZN41524.1"/>
    </source>
</evidence>
<dbReference type="KEGG" id="palb:EJC50_18955"/>
<gene>
    <name evidence="2" type="ORF">EJC50_18955</name>
</gene>
<name>A0A3Q8X6D7_9BACL</name>
<reference evidence="3" key="1">
    <citation type="submission" date="2018-12" db="EMBL/GenBank/DDBJ databases">
        <title>Genome sequence of Peanibacillus sp.</title>
        <authorList>
            <person name="Subramani G."/>
            <person name="Srinivasan S."/>
            <person name="Kim M.K."/>
        </authorList>
    </citation>
    <scope>NUCLEOTIDE SEQUENCE [LARGE SCALE GENOMIC DNA]</scope>
    <source>
        <strain evidence="3">18JY67-1</strain>
    </source>
</reference>
<evidence type="ECO:0000313" key="3">
    <source>
        <dbReference type="Proteomes" id="UP000272528"/>
    </source>
</evidence>
<dbReference type="RefSeq" id="WP_126017231.1">
    <property type="nucleotide sequence ID" value="NZ_CP034437.1"/>
</dbReference>
<dbReference type="AlphaFoldDB" id="A0A3Q8X6D7"/>
<evidence type="ECO:0000259" key="1">
    <source>
        <dbReference type="Pfam" id="PF13276"/>
    </source>
</evidence>
<feature type="domain" description="HTH-like" evidence="1">
    <location>
        <begin position="8"/>
        <end position="47"/>
    </location>
</feature>
<sequence>MRGAFFMSKMISLHEKVGGIFGCRRLTLHLRRQTQQQINHKRIQRLMS</sequence>
<dbReference type="Proteomes" id="UP000272528">
    <property type="component" value="Chromosome"/>
</dbReference>
<dbReference type="EMBL" id="CP034437">
    <property type="protein sequence ID" value="AZN41524.1"/>
    <property type="molecule type" value="Genomic_DNA"/>
</dbReference>
<keyword evidence="3" id="KW-1185">Reference proteome</keyword>
<dbReference type="Pfam" id="PF13276">
    <property type="entry name" value="HTH_21"/>
    <property type="match status" value="1"/>
</dbReference>
<proteinExistence type="predicted"/>
<protein>
    <submittedName>
        <fullName evidence="2">Transposase</fullName>
    </submittedName>
</protein>
<accession>A0A3Q8X6D7</accession>
<organism evidence="2 3">
    <name type="scientific">Paenibacillus albus</name>
    <dbReference type="NCBI Taxonomy" id="2495582"/>
    <lineage>
        <taxon>Bacteria</taxon>
        <taxon>Bacillati</taxon>
        <taxon>Bacillota</taxon>
        <taxon>Bacilli</taxon>
        <taxon>Bacillales</taxon>
        <taxon>Paenibacillaceae</taxon>
        <taxon>Paenibacillus</taxon>
    </lineage>
</organism>
<dbReference type="InterPro" id="IPR025948">
    <property type="entry name" value="HTH-like_dom"/>
</dbReference>